<evidence type="ECO:0000313" key="3">
    <source>
        <dbReference type="EMBL" id="SJM93457.1"/>
    </source>
</evidence>
<accession>A0A1R4HBA2</accession>
<dbReference type="InterPro" id="IPR011004">
    <property type="entry name" value="Trimer_LpxA-like_sf"/>
</dbReference>
<comment type="similarity">
    <text evidence="1">Belongs to the transferase hexapeptide repeat family.</text>
</comment>
<dbReference type="EC" id="2.3.1.-" evidence="3"/>
<dbReference type="OrthoDB" id="9815592at2"/>
<dbReference type="PANTHER" id="PTHR23416:SF23">
    <property type="entry name" value="ACETYLTRANSFERASE C18B11.09C-RELATED"/>
    <property type="match status" value="1"/>
</dbReference>
<dbReference type="Proteomes" id="UP000195667">
    <property type="component" value="Unassembled WGS sequence"/>
</dbReference>
<evidence type="ECO:0000313" key="4">
    <source>
        <dbReference type="Proteomes" id="UP000195667"/>
    </source>
</evidence>
<dbReference type="AlphaFoldDB" id="A0A1R4HBA2"/>
<dbReference type="InterPro" id="IPR001451">
    <property type="entry name" value="Hexapep"/>
</dbReference>
<dbReference type="InterPro" id="IPR051159">
    <property type="entry name" value="Hexapeptide_acetyltransf"/>
</dbReference>
<name>A0A1R4HBA2_9GAMM</name>
<sequence>MFNLHNIVKANQALILPVLLGGAKFFYDGKYLTGRHFDNSFIGLRWVLRAIWRQKILGFNRHIPWPCGYTACISNPKNITFHPDDLGNFQSPGTYFQNFSGHITLKRGCFIAPNVGIITANHRIGDLKTHERGKDVVIGADSWIGMNAVILPGVILGDHTVVGAGSVVTKSFPEGNVLIAGNPAKIIKKLNDSEGV</sequence>
<protein>
    <submittedName>
        <fullName evidence="3">Capsular polysaccharide synthesis O-acetyltransferase CapJ</fullName>
        <ecNumber evidence="3">2.3.1.-</ecNumber>
    </submittedName>
</protein>
<keyword evidence="4" id="KW-1185">Reference proteome</keyword>
<dbReference type="SUPFAM" id="SSF51161">
    <property type="entry name" value="Trimeric LpxA-like enzymes"/>
    <property type="match status" value="1"/>
</dbReference>
<dbReference type="GO" id="GO:0005829">
    <property type="term" value="C:cytosol"/>
    <property type="evidence" value="ECO:0007669"/>
    <property type="project" value="TreeGrafter"/>
</dbReference>
<reference evidence="4" key="1">
    <citation type="submission" date="2017-02" db="EMBL/GenBank/DDBJ databases">
        <authorList>
            <person name="Daims H."/>
        </authorList>
    </citation>
    <scope>NUCLEOTIDE SEQUENCE [LARGE SCALE GENOMIC DNA]</scope>
</reference>
<dbReference type="Gene3D" id="2.160.10.10">
    <property type="entry name" value="Hexapeptide repeat proteins"/>
    <property type="match status" value="1"/>
</dbReference>
<organism evidence="3 4">
    <name type="scientific">Crenothrix polyspora</name>
    <dbReference type="NCBI Taxonomy" id="360316"/>
    <lineage>
        <taxon>Bacteria</taxon>
        <taxon>Pseudomonadati</taxon>
        <taxon>Pseudomonadota</taxon>
        <taxon>Gammaproteobacteria</taxon>
        <taxon>Methylococcales</taxon>
        <taxon>Crenotrichaceae</taxon>
        <taxon>Crenothrix</taxon>
    </lineage>
</organism>
<dbReference type="GO" id="GO:0008374">
    <property type="term" value="F:O-acyltransferase activity"/>
    <property type="evidence" value="ECO:0007669"/>
    <property type="project" value="TreeGrafter"/>
</dbReference>
<keyword evidence="2 3" id="KW-0808">Transferase</keyword>
<dbReference type="EMBL" id="FUKI01000119">
    <property type="protein sequence ID" value="SJM93457.1"/>
    <property type="molecule type" value="Genomic_DNA"/>
</dbReference>
<dbReference type="PANTHER" id="PTHR23416">
    <property type="entry name" value="SIALIC ACID SYNTHASE-RELATED"/>
    <property type="match status" value="1"/>
</dbReference>
<proteinExistence type="inferred from homology"/>
<dbReference type="CDD" id="cd04647">
    <property type="entry name" value="LbH_MAT_like"/>
    <property type="match status" value="1"/>
</dbReference>
<keyword evidence="3" id="KW-0012">Acyltransferase</keyword>
<evidence type="ECO:0000256" key="1">
    <source>
        <dbReference type="ARBA" id="ARBA00007274"/>
    </source>
</evidence>
<evidence type="ECO:0000256" key="2">
    <source>
        <dbReference type="ARBA" id="ARBA00022679"/>
    </source>
</evidence>
<dbReference type="RefSeq" id="WP_087143848.1">
    <property type="nucleotide sequence ID" value="NZ_FUKI01000119.1"/>
</dbReference>
<dbReference type="Pfam" id="PF00132">
    <property type="entry name" value="Hexapep"/>
    <property type="match status" value="1"/>
</dbReference>
<gene>
    <name evidence="3" type="primary">capJ</name>
    <name evidence="3" type="ORF">CRENPOLYSF1_430116</name>
</gene>